<evidence type="ECO:0000313" key="3">
    <source>
        <dbReference type="Proteomes" id="UP000585050"/>
    </source>
</evidence>
<evidence type="ECO:0008006" key="4">
    <source>
        <dbReference type="Google" id="ProtNLM"/>
    </source>
</evidence>
<evidence type="ECO:0000313" key="2">
    <source>
        <dbReference type="EMBL" id="NLR93867.1"/>
    </source>
</evidence>
<dbReference type="AlphaFoldDB" id="A0A7X8SPC9"/>
<evidence type="ECO:0000256" key="1">
    <source>
        <dbReference type="SAM" id="MobiDB-lite"/>
    </source>
</evidence>
<feature type="region of interest" description="Disordered" evidence="1">
    <location>
        <begin position="24"/>
        <end position="82"/>
    </location>
</feature>
<dbReference type="PROSITE" id="PS51257">
    <property type="entry name" value="PROKAR_LIPOPROTEIN"/>
    <property type="match status" value="1"/>
</dbReference>
<protein>
    <recommendedName>
        <fullName evidence="4">Lipoprotein</fullName>
    </recommendedName>
</protein>
<comment type="caution">
    <text evidence="2">The sequence shown here is derived from an EMBL/GenBank/DDBJ whole genome shotgun (WGS) entry which is preliminary data.</text>
</comment>
<dbReference type="RefSeq" id="WP_168884576.1">
    <property type="nucleotide sequence ID" value="NZ_JABAIL010000008.1"/>
</dbReference>
<reference evidence="2 3" key="1">
    <citation type="submission" date="2020-04" db="EMBL/GenBank/DDBJ databases">
        <title>Flammeovirga sp. SR4, a novel species isolated from seawater.</title>
        <authorList>
            <person name="Wang X."/>
        </authorList>
    </citation>
    <scope>NUCLEOTIDE SEQUENCE [LARGE SCALE GENOMIC DNA]</scope>
    <source>
        <strain evidence="2 3">SR4</strain>
    </source>
</reference>
<sequence>MRKILLFGLSIVLLSSCGSDDLGPIGGIDKDDPIEGIPPTDGDGNGSDKDGDTDIGIRPPVVDPEAPEEPIDPDFGNPGGDDDIIVSPVIGTAKRISDDNLDLQVTLNNEIVPRTAERFESQKEVYYIYKGEKYIDRGFTGNTWEMISKTTRQVIYIDISNGNITRKL</sequence>
<accession>A0A7X8SPC9</accession>
<proteinExistence type="predicted"/>
<name>A0A7X8SPC9_9BACT</name>
<gene>
    <name evidence="2" type="ORF">HGP29_21885</name>
</gene>
<keyword evidence="3" id="KW-1185">Reference proteome</keyword>
<organism evidence="2 3">
    <name type="scientific">Flammeovirga agarivorans</name>
    <dbReference type="NCBI Taxonomy" id="2726742"/>
    <lineage>
        <taxon>Bacteria</taxon>
        <taxon>Pseudomonadati</taxon>
        <taxon>Bacteroidota</taxon>
        <taxon>Cytophagia</taxon>
        <taxon>Cytophagales</taxon>
        <taxon>Flammeovirgaceae</taxon>
        <taxon>Flammeovirga</taxon>
    </lineage>
</organism>
<dbReference type="EMBL" id="JABAIL010000008">
    <property type="protein sequence ID" value="NLR93867.1"/>
    <property type="molecule type" value="Genomic_DNA"/>
</dbReference>
<dbReference type="Proteomes" id="UP000585050">
    <property type="component" value="Unassembled WGS sequence"/>
</dbReference>